<keyword evidence="3" id="KW-0378">Hydrolase</keyword>
<proteinExistence type="predicted"/>
<evidence type="ECO:0000259" key="2">
    <source>
        <dbReference type="Pfam" id="PF13472"/>
    </source>
</evidence>
<evidence type="ECO:0000256" key="1">
    <source>
        <dbReference type="SAM" id="SignalP"/>
    </source>
</evidence>
<gene>
    <name evidence="3" type="ordered locus">ACP_0027</name>
</gene>
<evidence type="ECO:0000313" key="3">
    <source>
        <dbReference type="EMBL" id="ACO32360.1"/>
    </source>
</evidence>
<dbReference type="RefSeq" id="WP_012680438.1">
    <property type="nucleotide sequence ID" value="NC_012483.1"/>
</dbReference>
<dbReference type="InParanoid" id="C1F7Y4"/>
<dbReference type="Proteomes" id="UP000002207">
    <property type="component" value="Chromosome"/>
</dbReference>
<dbReference type="GO" id="GO:0016788">
    <property type="term" value="F:hydrolase activity, acting on ester bonds"/>
    <property type="evidence" value="ECO:0007669"/>
    <property type="project" value="UniProtKB-ARBA"/>
</dbReference>
<dbReference type="Pfam" id="PF13472">
    <property type="entry name" value="Lipase_GDSL_2"/>
    <property type="match status" value="1"/>
</dbReference>
<keyword evidence="4" id="KW-1185">Reference proteome</keyword>
<dbReference type="EMBL" id="CP001472">
    <property type="protein sequence ID" value="ACO32360.1"/>
    <property type="molecule type" value="Genomic_DNA"/>
</dbReference>
<dbReference type="STRING" id="240015.ACP_0027"/>
<feature type="signal peptide" evidence="1">
    <location>
        <begin position="1"/>
        <end position="27"/>
    </location>
</feature>
<dbReference type="InterPro" id="IPR013830">
    <property type="entry name" value="SGNH_hydro"/>
</dbReference>
<feature type="chain" id="PRO_5002909380" evidence="1">
    <location>
        <begin position="28"/>
        <end position="411"/>
    </location>
</feature>
<evidence type="ECO:0000313" key="4">
    <source>
        <dbReference type="Proteomes" id="UP000002207"/>
    </source>
</evidence>
<dbReference type="Gene3D" id="3.40.50.1110">
    <property type="entry name" value="SGNH hydrolase"/>
    <property type="match status" value="1"/>
</dbReference>
<feature type="domain" description="SGNH hydrolase-type esterase" evidence="2">
    <location>
        <begin position="203"/>
        <end position="398"/>
    </location>
</feature>
<sequence length="411" mass="44141">MNRVIRYVTSALALLAFMLAVKSPASAQVVTRPHWVATWGAAPQAGNWQDEFQNQTVRMIVHTSLGGSRILVQISNAFGHRSLKIGAAHVALSAGGAKIVSSSDHPLTFSGLSSVVIPPGALEVSDPVELHVPALANLVVSIYVPGRTEPATKHFLGLHTTYISGSGNFTASEVFPTKWTASSYFWLAGVDVEASSQSHAVVAFGDSITDGFHSSLDKNMQWPSQFAARLQANAATSHLAVVNEGIGGNRVLHDAKLYGVNALARLDRDVFAQDGVRYLTVLESINDLGFPHAVGGHGDQEVTAQQLIAGLRQIILRAHAHGILVFGCTLTPYQGADYYSTEGEAKREAINHWVRTSGAFDGVIDFDKAVRGPKHPERMLAAYDSGDHLHPNDAGYQAMAKSIDLSMFETR</sequence>
<dbReference type="CDD" id="cd01830">
    <property type="entry name" value="XynE_like"/>
    <property type="match status" value="1"/>
</dbReference>
<organism evidence="3 4">
    <name type="scientific">Acidobacterium capsulatum (strain ATCC 51196 / DSM 11244 / BCRC 80197 / JCM 7670 / NBRC 15755 / NCIMB 13165 / 161)</name>
    <dbReference type="NCBI Taxonomy" id="240015"/>
    <lineage>
        <taxon>Bacteria</taxon>
        <taxon>Pseudomonadati</taxon>
        <taxon>Acidobacteriota</taxon>
        <taxon>Terriglobia</taxon>
        <taxon>Terriglobales</taxon>
        <taxon>Acidobacteriaceae</taxon>
        <taxon>Acidobacterium</taxon>
    </lineage>
</organism>
<dbReference type="SUPFAM" id="SSF52266">
    <property type="entry name" value="SGNH hydrolase"/>
    <property type="match status" value="1"/>
</dbReference>
<dbReference type="InterPro" id="IPR053140">
    <property type="entry name" value="GDSL_Rv0518-like"/>
</dbReference>
<dbReference type="PANTHER" id="PTHR43784:SF2">
    <property type="entry name" value="GDSL-LIKE LIPASE_ACYLHYDROLASE, PUTATIVE (AFU_ORTHOLOGUE AFUA_2G00820)-RELATED"/>
    <property type="match status" value="1"/>
</dbReference>
<dbReference type="AlphaFoldDB" id="C1F7Y4"/>
<dbReference type="eggNOG" id="COG2755">
    <property type="taxonomic scope" value="Bacteria"/>
</dbReference>
<dbReference type="KEGG" id="aca:ACP_0027"/>
<dbReference type="PANTHER" id="PTHR43784">
    <property type="entry name" value="GDSL-LIKE LIPASE/ACYLHYDROLASE, PUTATIVE (AFU_ORTHOLOGUE AFUA_2G00820)-RELATED"/>
    <property type="match status" value="1"/>
</dbReference>
<reference evidence="3 4" key="1">
    <citation type="journal article" date="2009" name="Appl. Environ. Microbiol.">
        <title>Three genomes from the phylum Acidobacteria provide insight into the lifestyles of these microorganisms in soils.</title>
        <authorList>
            <person name="Ward N.L."/>
            <person name="Challacombe J.F."/>
            <person name="Janssen P.H."/>
            <person name="Henrissat B."/>
            <person name="Coutinho P.M."/>
            <person name="Wu M."/>
            <person name="Xie G."/>
            <person name="Haft D.H."/>
            <person name="Sait M."/>
            <person name="Badger J."/>
            <person name="Barabote R.D."/>
            <person name="Bradley B."/>
            <person name="Brettin T.S."/>
            <person name="Brinkac L.M."/>
            <person name="Bruce D."/>
            <person name="Creasy T."/>
            <person name="Daugherty S.C."/>
            <person name="Davidsen T.M."/>
            <person name="DeBoy R.T."/>
            <person name="Detter J.C."/>
            <person name="Dodson R.J."/>
            <person name="Durkin A.S."/>
            <person name="Ganapathy A."/>
            <person name="Gwinn-Giglio M."/>
            <person name="Han C.S."/>
            <person name="Khouri H."/>
            <person name="Kiss H."/>
            <person name="Kothari S.P."/>
            <person name="Madupu R."/>
            <person name="Nelson K.E."/>
            <person name="Nelson W.C."/>
            <person name="Paulsen I."/>
            <person name="Penn K."/>
            <person name="Ren Q."/>
            <person name="Rosovitz M.J."/>
            <person name="Selengut J.D."/>
            <person name="Shrivastava S."/>
            <person name="Sullivan S.A."/>
            <person name="Tapia R."/>
            <person name="Thompson L.S."/>
            <person name="Watkins K.L."/>
            <person name="Yang Q."/>
            <person name="Yu C."/>
            <person name="Zafar N."/>
            <person name="Zhou L."/>
            <person name="Kuske C.R."/>
        </authorList>
    </citation>
    <scope>NUCLEOTIDE SEQUENCE [LARGE SCALE GENOMIC DNA]</scope>
    <source>
        <strain evidence="4">ATCC 51196 / DSM 11244 / BCRC 80197 / JCM 7670 / NBRC 15755 / NCIMB 13165 / 161</strain>
    </source>
</reference>
<keyword evidence="1" id="KW-0732">Signal</keyword>
<dbReference type="HOGENOM" id="CLU_029872_1_0_0"/>
<accession>C1F7Y4</accession>
<name>C1F7Y4_ACIC5</name>
<dbReference type="InterPro" id="IPR036514">
    <property type="entry name" value="SGNH_hydro_sf"/>
</dbReference>
<protein>
    <submittedName>
        <fullName evidence="3">GDSL-like lipase/acylhydrolase family protein</fullName>
    </submittedName>
</protein>